<dbReference type="Proteomes" id="UP000288812">
    <property type="component" value="Unassembled WGS sequence"/>
</dbReference>
<keyword evidence="3" id="KW-1185">Reference proteome</keyword>
<comment type="caution">
    <text evidence="2">The sequence shown here is derived from an EMBL/GenBank/DDBJ whole genome shotgun (WGS) entry which is preliminary data.</text>
</comment>
<dbReference type="InterPro" id="IPR035168">
    <property type="entry name" value="DUF5317"/>
</dbReference>
<protein>
    <recommendedName>
        <fullName evidence="4">DUF5317 domain-containing protein</fullName>
    </recommendedName>
</protein>
<keyword evidence="1" id="KW-0812">Transmembrane</keyword>
<evidence type="ECO:0000313" key="3">
    <source>
        <dbReference type="Proteomes" id="UP000288812"/>
    </source>
</evidence>
<dbReference type="RefSeq" id="WP_127724323.1">
    <property type="nucleotide sequence ID" value="NZ_RLIH01000005.1"/>
</dbReference>
<feature type="transmembrane region" description="Helical" evidence="1">
    <location>
        <begin position="62"/>
        <end position="80"/>
    </location>
</feature>
<name>A0A437S7N9_9FIRM</name>
<evidence type="ECO:0000256" key="1">
    <source>
        <dbReference type="SAM" id="Phobius"/>
    </source>
</evidence>
<feature type="transmembrane region" description="Helical" evidence="1">
    <location>
        <begin position="33"/>
        <end position="56"/>
    </location>
</feature>
<evidence type="ECO:0008006" key="4">
    <source>
        <dbReference type="Google" id="ProtNLM"/>
    </source>
</evidence>
<dbReference type="AlphaFoldDB" id="A0A437S7N9"/>
<dbReference type="OrthoDB" id="37447at2"/>
<accession>A0A437S7N9</accession>
<keyword evidence="1" id="KW-1133">Transmembrane helix</keyword>
<evidence type="ECO:0000313" key="2">
    <source>
        <dbReference type="EMBL" id="RVU54941.1"/>
    </source>
</evidence>
<dbReference type="Pfam" id="PF17248">
    <property type="entry name" value="DUF5317"/>
    <property type="match status" value="1"/>
</dbReference>
<feature type="transmembrane region" description="Helical" evidence="1">
    <location>
        <begin position="160"/>
        <end position="179"/>
    </location>
</feature>
<proteinExistence type="predicted"/>
<feature type="transmembrane region" description="Helical" evidence="1">
    <location>
        <begin position="85"/>
        <end position="103"/>
    </location>
</feature>
<keyword evidence="1" id="KW-0472">Membrane</keyword>
<gene>
    <name evidence="2" type="ORF">EF514_04975</name>
</gene>
<sequence>MIIEAIIIGLILSKILGGKYENILDFKLKGIKLLILGVFISLFLYLFTSIDLGYLTKIAIDYYVFFHIFSLLFIIAGLLFNYKNLGIVTIAAGLFLNLIPIILNGKMPVSAKALAEVGNFRLIDIISSGRSLSHGIFMEPKAYFLSDILPLKPPYIFPKVISLGDIVITLGLILAIVLISRRKI</sequence>
<dbReference type="EMBL" id="RLIH01000005">
    <property type="protein sequence ID" value="RVU54941.1"/>
    <property type="molecule type" value="Genomic_DNA"/>
</dbReference>
<organism evidence="2 3">
    <name type="scientific">Anaerosphaera multitolerans</name>
    <dbReference type="NCBI Taxonomy" id="2487351"/>
    <lineage>
        <taxon>Bacteria</taxon>
        <taxon>Bacillati</taxon>
        <taxon>Bacillota</taxon>
        <taxon>Tissierellia</taxon>
        <taxon>Tissierellales</taxon>
        <taxon>Peptoniphilaceae</taxon>
        <taxon>Anaerosphaera</taxon>
    </lineage>
</organism>
<reference evidence="2 3" key="1">
    <citation type="submission" date="2018-11" db="EMBL/GenBank/DDBJ databases">
        <title>Genome sequencing and assembly of Anaerosphaera sp. nov., GS7-6-2.</title>
        <authorList>
            <person name="Rettenmaier R."/>
            <person name="Liebl W."/>
            <person name="Zverlov V."/>
        </authorList>
    </citation>
    <scope>NUCLEOTIDE SEQUENCE [LARGE SCALE GENOMIC DNA]</scope>
    <source>
        <strain evidence="2 3">GS7-6-2</strain>
    </source>
</reference>